<evidence type="ECO:0000313" key="5">
    <source>
        <dbReference type="EMBL" id="VEL12063.1"/>
    </source>
</evidence>
<dbReference type="GO" id="GO:0036503">
    <property type="term" value="P:ERAD pathway"/>
    <property type="evidence" value="ECO:0007669"/>
    <property type="project" value="TreeGrafter"/>
</dbReference>
<proteinExistence type="inferred from homology"/>
<evidence type="ECO:0000313" key="6">
    <source>
        <dbReference type="Proteomes" id="UP000784294"/>
    </source>
</evidence>
<dbReference type="GO" id="GO:0006511">
    <property type="term" value="P:ubiquitin-dependent protein catabolic process"/>
    <property type="evidence" value="ECO:0007669"/>
    <property type="project" value="InterPro"/>
</dbReference>
<dbReference type="Gene3D" id="3.10.330.10">
    <property type="match status" value="1"/>
</dbReference>
<dbReference type="EMBL" id="CAAALY010013651">
    <property type="protein sequence ID" value="VEL12063.1"/>
    <property type="molecule type" value="Genomic_DNA"/>
</dbReference>
<dbReference type="AlphaFoldDB" id="A0A3S5CIZ7"/>
<dbReference type="Pfam" id="PF24842">
    <property type="entry name" value="UFD1_N2"/>
    <property type="match status" value="1"/>
</dbReference>
<dbReference type="Pfam" id="PF03152">
    <property type="entry name" value="UFD1_N1"/>
    <property type="match status" value="1"/>
</dbReference>
<accession>A0A3S5CIZ7</accession>
<keyword evidence="2" id="KW-0833">Ubl conjugation pathway</keyword>
<dbReference type="PANTHER" id="PTHR12555:SF13">
    <property type="entry name" value="UBIQUITIN RECOGNITION FACTOR IN ER-ASSOCIATED DEGRADATION PROTEIN 1"/>
    <property type="match status" value="1"/>
</dbReference>
<reference evidence="5" key="1">
    <citation type="submission" date="2018-11" db="EMBL/GenBank/DDBJ databases">
        <authorList>
            <consortium name="Pathogen Informatics"/>
        </authorList>
    </citation>
    <scope>NUCLEOTIDE SEQUENCE</scope>
</reference>
<dbReference type="OrthoDB" id="422728at2759"/>
<protein>
    <recommendedName>
        <fullName evidence="7">Ubiquitin fusion degradation protein UFD1</fullName>
    </recommendedName>
</protein>
<feature type="domain" description="Ubiquitin fusion degradation protein UFD1 N-terminal subdomain 2" evidence="4">
    <location>
        <begin position="114"/>
        <end position="188"/>
    </location>
</feature>
<evidence type="ECO:0000256" key="1">
    <source>
        <dbReference type="ARBA" id="ARBA00006043"/>
    </source>
</evidence>
<feature type="domain" description="Ubiquitin fusion degradation protein UFD1 N-terminal subdomain 1" evidence="3">
    <location>
        <begin position="14"/>
        <end position="112"/>
    </location>
</feature>
<dbReference type="GO" id="GO:0031593">
    <property type="term" value="F:polyubiquitin modification-dependent protein binding"/>
    <property type="evidence" value="ECO:0007669"/>
    <property type="project" value="TreeGrafter"/>
</dbReference>
<dbReference type="InterPro" id="IPR055417">
    <property type="entry name" value="UFD1_N1"/>
</dbReference>
<comment type="similarity">
    <text evidence="1">Belongs to the UFD1 family.</text>
</comment>
<evidence type="ECO:0008006" key="7">
    <source>
        <dbReference type="Google" id="ProtNLM"/>
    </source>
</evidence>
<dbReference type="Gene3D" id="2.40.40.50">
    <property type="entry name" value="Ubiquitin fusion degradation protein UFD1, N-terminal domain"/>
    <property type="match status" value="1"/>
</dbReference>
<name>A0A3S5CIZ7_9PLAT</name>
<comment type="caution">
    <text evidence="5">The sequence shown here is derived from an EMBL/GenBank/DDBJ whole genome shotgun (WGS) entry which is preliminary data.</text>
</comment>
<sequence length="234" mass="26538">MLSFGFEDSSSMHFSTSYRCFSVSLFPGNAREDLENGGKIIMPPSALEILTRLNIQYPMIFKLTNKQAFRSSHCGVLEFVADEGNIYVPYWMLRNLLLEEGDRVFVTNTALPVATFAKFQPQTTDFLDITNPKAVLESALRSFACLTKGDIVALQYNQKIYELKVLETKPEDAVTIIECDMHVEFEAPLGYQDPSKNSAENRYCEDSKQEDDAIEVPIRAQGFQLDLRVFDNIC</sequence>
<dbReference type="Proteomes" id="UP000784294">
    <property type="component" value="Unassembled WGS sequence"/>
</dbReference>
<dbReference type="PANTHER" id="PTHR12555">
    <property type="entry name" value="UBIQUITIN FUSION DEGRADATON PROTEIN 1"/>
    <property type="match status" value="1"/>
</dbReference>
<gene>
    <name evidence="5" type="ORF">PXEA_LOCUS5503</name>
</gene>
<dbReference type="GO" id="GO:0034098">
    <property type="term" value="C:VCP-NPL4-UFD1 AAA ATPase complex"/>
    <property type="evidence" value="ECO:0007669"/>
    <property type="project" value="TreeGrafter"/>
</dbReference>
<evidence type="ECO:0000259" key="4">
    <source>
        <dbReference type="Pfam" id="PF24842"/>
    </source>
</evidence>
<dbReference type="InterPro" id="IPR004854">
    <property type="entry name" value="Ufd1-like"/>
</dbReference>
<evidence type="ECO:0000259" key="3">
    <source>
        <dbReference type="Pfam" id="PF03152"/>
    </source>
</evidence>
<dbReference type="FunFam" id="3.10.330.10:FF:000002">
    <property type="entry name" value="ubiquitin fusion degradation protein 1 homolog"/>
    <property type="match status" value="1"/>
</dbReference>
<organism evidence="5 6">
    <name type="scientific">Protopolystoma xenopodis</name>
    <dbReference type="NCBI Taxonomy" id="117903"/>
    <lineage>
        <taxon>Eukaryota</taxon>
        <taxon>Metazoa</taxon>
        <taxon>Spiralia</taxon>
        <taxon>Lophotrochozoa</taxon>
        <taxon>Platyhelminthes</taxon>
        <taxon>Monogenea</taxon>
        <taxon>Polyopisthocotylea</taxon>
        <taxon>Polystomatidea</taxon>
        <taxon>Polystomatidae</taxon>
        <taxon>Protopolystoma</taxon>
    </lineage>
</organism>
<dbReference type="InterPro" id="IPR055418">
    <property type="entry name" value="UFD1_N2"/>
</dbReference>
<dbReference type="InterPro" id="IPR042299">
    <property type="entry name" value="Ufd1-like_Nn"/>
</dbReference>
<dbReference type="FunFam" id="2.40.40.50:FF:000001">
    <property type="entry name" value="Ubiquitin fusion degradation protein 1 homolog"/>
    <property type="match status" value="1"/>
</dbReference>
<keyword evidence="6" id="KW-1185">Reference proteome</keyword>
<evidence type="ECO:0000256" key="2">
    <source>
        <dbReference type="ARBA" id="ARBA00022786"/>
    </source>
</evidence>